<feature type="compositionally biased region" description="Basic and acidic residues" evidence="1">
    <location>
        <begin position="60"/>
        <end position="70"/>
    </location>
</feature>
<proteinExistence type="predicted"/>
<sequence length="80" mass="8862">LLVTLQKSLRLDPTVESDKDSKKLHQDLKTTQGMSHSSKERPIATPCCKPPVKPPRNNKPRNDSLDDPTGHHKQSLGGVQ</sequence>
<accession>A0ABS8T8K5</accession>
<dbReference type="EMBL" id="JACEIK010001181">
    <property type="protein sequence ID" value="MCD7466914.1"/>
    <property type="molecule type" value="Genomic_DNA"/>
</dbReference>
<feature type="compositionally biased region" description="Basic and acidic residues" evidence="1">
    <location>
        <begin position="16"/>
        <end position="28"/>
    </location>
</feature>
<keyword evidence="3" id="KW-1185">Reference proteome</keyword>
<evidence type="ECO:0000313" key="2">
    <source>
        <dbReference type="EMBL" id="MCD7466914.1"/>
    </source>
</evidence>
<feature type="region of interest" description="Disordered" evidence="1">
    <location>
        <begin position="12"/>
        <end position="80"/>
    </location>
</feature>
<dbReference type="Proteomes" id="UP000823775">
    <property type="component" value="Unassembled WGS sequence"/>
</dbReference>
<feature type="non-terminal residue" evidence="2">
    <location>
        <position position="1"/>
    </location>
</feature>
<reference evidence="2 3" key="1">
    <citation type="journal article" date="2021" name="BMC Genomics">
        <title>Datura genome reveals duplications of psychoactive alkaloid biosynthetic genes and high mutation rate following tissue culture.</title>
        <authorList>
            <person name="Rajewski A."/>
            <person name="Carter-House D."/>
            <person name="Stajich J."/>
            <person name="Litt A."/>
        </authorList>
    </citation>
    <scope>NUCLEOTIDE SEQUENCE [LARGE SCALE GENOMIC DNA]</scope>
    <source>
        <strain evidence="2">AR-01</strain>
    </source>
</reference>
<evidence type="ECO:0000256" key="1">
    <source>
        <dbReference type="SAM" id="MobiDB-lite"/>
    </source>
</evidence>
<evidence type="ECO:0000313" key="3">
    <source>
        <dbReference type="Proteomes" id="UP000823775"/>
    </source>
</evidence>
<comment type="caution">
    <text evidence="2">The sequence shown here is derived from an EMBL/GenBank/DDBJ whole genome shotgun (WGS) entry which is preliminary data.</text>
</comment>
<gene>
    <name evidence="2" type="ORF">HAX54_004006</name>
</gene>
<name>A0ABS8T8K5_DATST</name>
<protein>
    <submittedName>
        <fullName evidence="2">Uncharacterized protein</fullName>
    </submittedName>
</protein>
<organism evidence="2 3">
    <name type="scientific">Datura stramonium</name>
    <name type="common">Jimsonweed</name>
    <name type="synonym">Common thornapple</name>
    <dbReference type="NCBI Taxonomy" id="4076"/>
    <lineage>
        <taxon>Eukaryota</taxon>
        <taxon>Viridiplantae</taxon>
        <taxon>Streptophyta</taxon>
        <taxon>Embryophyta</taxon>
        <taxon>Tracheophyta</taxon>
        <taxon>Spermatophyta</taxon>
        <taxon>Magnoliopsida</taxon>
        <taxon>eudicotyledons</taxon>
        <taxon>Gunneridae</taxon>
        <taxon>Pentapetalae</taxon>
        <taxon>asterids</taxon>
        <taxon>lamiids</taxon>
        <taxon>Solanales</taxon>
        <taxon>Solanaceae</taxon>
        <taxon>Solanoideae</taxon>
        <taxon>Datureae</taxon>
        <taxon>Datura</taxon>
    </lineage>
</organism>